<accession>A0ABW7GZC3</accession>
<name>A0ABW7GZC3_9BURK</name>
<keyword evidence="1" id="KW-0732">Signal</keyword>
<dbReference type="EMBL" id="JBIGIB010000003">
    <property type="protein sequence ID" value="MFG6467329.1"/>
    <property type="molecule type" value="Genomic_DNA"/>
</dbReference>
<evidence type="ECO:0000256" key="1">
    <source>
        <dbReference type="SAM" id="SignalP"/>
    </source>
</evidence>
<dbReference type="Proteomes" id="UP001606303">
    <property type="component" value="Unassembled WGS sequence"/>
</dbReference>
<reference evidence="2 3" key="1">
    <citation type="submission" date="2024-08" db="EMBL/GenBank/DDBJ databases">
        <authorList>
            <person name="Lu H."/>
        </authorList>
    </citation>
    <scope>NUCLEOTIDE SEQUENCE [LARGE SCALE GENOMIC DNA]</scope>
    <source>
        <strain evidence="2 3">BYS87W</strain>
    </source>
</reference>
<feature type="signal peptide" evidence="1">
    <location>
        <begin position="1"/>
        <end position="25"/>
    </location>
</feature>
<sequence length="181" mass="20203">MNRLALWPRLVVVSFLLATATQIRADEPVSIIREVLSLFEHMVDQRTEASAAGIEQALIQSEQASCTAEDAEHRRNCRITLSNQREILIQIDVAAANSPRSFLSATVYVASEKLNIKEVAELFSDRWKDFAPGRCTRCSLVLSEKAKRHVLAKIVLGSLDSLVHSVTFTYLEGIAPSYPKY</sequence>
<gene>
    <name evidence="2" type="ORF">ACG01O_11970</name>
</gene>
<evidence type="ECO:0000313" key="2">
    <source>
        <dbReference type="EMBL" id="MFG6467329.1"/>
    </source>
</evidence>
<organism evidence="2 3">
    <name type="scientific">Pelomonas baiyunensis</name>
    <dbReference type="NCBI Taxonomy" id="3299026"/>
    <lineage>
        <taxon>Bacteria</taxon>
        <taxon>Pseudomonadati</taxon>
        <taxon>Pseudomonadota</taxon>
        <taxon>Betaproteobacteria</taxon>
        <taxon>Burkholderiales</taxon>
        <taxon>Sphaerotilaceae</taxon>
        <taxon>Roseateles</taxon>
    </lineage>
</organism>
<comment type="caution">
    <text evidence="2">The sequence shown here is derived from an EMBL/GenBank/DDBJ whole genome shotgun (WGS) entry which is preliminary data.</text>
</comment>
<keyword evidence="3" id="KW-1185">Reference proteome</keyword>
<protein>
    <submittedName>
        <fullName evidence="2">Uncharacterized protein</fullName>
    </submittedName>
</protein>
<dbReference type="RefSeq" id="WP_394384810.1">
    <property type="nucleotide sequence ID" value="NZ_JBIGIB010000003.1"/>
</dbReference>
<evidence type="ECO:0000313" key="3">
    <source>
        <dbReference type="Proteomes" id="UP001606303"/>
    </source>
</evidence>
<feature type="chain" id="PRO_5046637903" evidence="1">
    <location>
        <begin position="26"/>
        <end position="181"/>
    </location>
</feature>
<proteinExistence type="predicted"/>